<evidence type="ECO:0000256" key="1">
    <source>
        <dbReference type="SAM" id="Coils"/>
    </source>
</evidence>
<name>A0A1U7EXL3_NATPD</name>
<dbReference type="KEGG" id="nph:NP_3654A"/>
<dbReference type="HOGENOM" id="CLU_073527_1_0_2"/>
<dbReference type="OrthoDB" id="241694at2157"/>
<keyword evidence="1" id="KW-0175">Coiled coil</keyword>
<evidence type="ECO:0000256" key="2">
    <source>
        <dbReference type="SAM" id="MobiDB-lite"/>
    </source>
</evidence>
<evidence type="ECO:0000313" key="3">
    <source>
        <dbReference type="EMBL" id="CAI49918.1"/>
    </source>
</evidence>
<organism evidence="3 4">
    <name type="scientific">Natronomonas pharaonis (strain ATCC 35678 / DSM 2160 / CIP 103997 / JCM 8858 / NBRC 14720 / NCIMB 2260 / Gabara)</name>
    <name type="common">Halobacterium pharaonis</name>
    <dbReference type="NCBI Taxonomy" id="348780"/>
    <lineage>
        <taxon>Archaea</taxon>
        <taxon>Methanobacteriati</taxon>
        <taxon>Methanobacteriota</taxon>
        <taxon>Stenosarchaea group</taxon>
        <taxon>Halobacteria</taxon>
        <taxon>Halobacteriales</taxon>
        <taxon>Natronomonadaceae</taxon>
        <taxon>Natronomonas</taxon>
    </lineage>
</organism>
<dbReference type="AlphaFoldDB" id="A0A1U7EXL3"/>
<dbReference type="InterPro" id="IPR055969">
    <property type="entry name" value="DUF7547"/>
</dbReference>
<dbReference type="Pfam" id="PF24414">
    <property type="entry name" value="DUF7547"/>
    <property type="match status" value="1"/>
</dbReference>
<dbReference type="RefSeq" id="WP_011323536.1">
    <property type="nucleotide sequence ID" value="NC_007426.1"/>
</dbReference>
<reference evidence="3 4" key="1">
    <citation type="journal article" date="2005" name="Genome Res.">
        <title>Living with two extremes: conclusions from the genome sequence of Natronomonas pharaonis.</title>
        <authorList>
            <person name="Falb M."/>
            <person name="Pfeiffer F."/>
            <person name="Palm P."/>
            <person name="Rodewald K."/>
            <person name="Hickmann V."/>
            <person name="Tittor J."/>
            <person name="Oesterhelt D."/>
        </authorList>
    </citation>
    <scope>NUCLEOTIDE SEQUENCE [LARGE SCALE GENOMIC DNA]</scope>
    <source>
        <strain evidence="4">ATCC 35678 / DSM 2160 / CIP 103997 / JCM 8858 / NBRC 14720 / NCIMB 2260 / Gabara</strain>
    </source>
</reference>
<protein>
    <submittedName>
        <fullName evidence="3">Uncharacterized protein</fullName>
    </submittedName>
</protein>
<keyword evidence="4" id="KW-1185">Reference proteome</keyword>
<evidence type="ECO:0000313" key="4">
    <source>
        <dbReference type="Proteomes" id="UP000002698"/>
    </source>
</evidence>
<dbReference type="EMBL" id="CR936257">
    <property type="protein sequence ID" value="CAI49918.1"/>
    <property type="molecule type" value="Genomic_DNA"/>
</dbReference>
<dbReference type="EnsemblBacteria" id="CAI49918">
    <property type="protein sequence ID" value="CAI49918"/>
    <property type="gene ID" value="NP_3654A"/>
</dbReference>
<sequence>MDDRERDLAEAADELAETLEALREELTEPRRGPLGIPQPPRPAELLRFTEQYTIPALISLFEASIRTLELLAAGIRLVDGRPVSTDDDRDRVVAAFEAAGREGGDRLAAASHTTLRKLDDALAELQAAAAGGDPGDEEIRELLSEARSLRAEVSDQLAAATDASDISSPDSKGGTTDAGTDTSDDDAGTDVSSSEVGIDVDEELASIKRTVDGGDSDADADATDNNE</sequence>
<proteinExistence type="predicted"/>
<dbReference type="Proteomes" id="UP000002698">
    <property type="component" value="Chromosome"/>
</dbReference>
<accession>A0A1U7EXL3</accession>
<dbReference type="eggNOG" id="arCOG06243">
    <property type="taxonomic scope" value="Archaea"/>
</dbReference>
<feature type="coiled-coil region" evidence="1">
    <location>
        <begin position="1"/>
        <end position="28"/>
    </location>
</feature>
<feature type="compositionally biased region" description="Acidic residues" evidence="2">
    <location>
        <begin position="214"/>
        <end position="227"/>
    </location>
</feature>
<dbReference type="GeneID" id="3701835"/>
<feature type="region of interest" description="Disordered" evidence="2">
    <location>
        <begin position="154"/>
        <end position="227"/>
    </location>
</feature>
<gene>
    <name evidence="3" type="ordered locus">NP_3654A</name>
</gene>
<feature type="compositionally biased region" description="Low complexity" evidence="2">
    <location>
        <begin position="170"/>
        <end position="181"/>
    </location>
</feature>